<feature type="active site" description="Nucleophile; methyl group acceptor" evidence="2">
    <location>
        <position position="125"/>
    </location>
</feature>
<dbReference type="GO" id="GO:0032259">
    <property type="term" value="P:methylation"/>
    <property type="evidence" value="ECO:0007669"/>
    <property type="project" value="UniProtKB-KW"/>
</dbReference>
<organism evidence="5 6">
    <name type="scientific">Intestinibacter bartlettii</name>
    <dbReference type="NCBI Taxonomy" id="261299"/>
    <lineage>
        <taxon>Bacteria</taxon>
        <taxon>Bacillati</taxon>
        <taxon>Bacillota</taxon>
        <taxon>Clostridia</taxon>
        <taxon>Peptostreptococcales</taxon>
        <taxon>Peptostreptococcaceae</taxon>
        <taxon>Intestinibacter</taxon>
    </lineage>
</organism>
<dbReference type="NCBIfam" id="TIGR00589">
    <property type="entry name" value="ogt"/>
    <property type="match status" value="1"/>
</dbReference>
<dbReference type="InterPro" id="IPR008332">
    <property type="entry name" value="MethylG_MeTrfase_N"/>
</dbReference>
<evidence type="ECO:0000313" key="6">
    <source>
        <dbReference type="Proteomes" id="UP001196301"/>
    </source>
</evidence>
<dbReference type="Proteomes" id="UP001196301">
    <property type="component" value="Unassembled WGS sequence"/>
</dbReference>
<sequence>MDKLFFYDTELGKLGIRDDGQNITHVYFGSENISKDDVVIEESDLTKLAYIQIKEYIDGKRTVFDLPIHPNGTEFQIKVWKALTEIPYGETRSYKDIAISIGNEKACRAVGMANNKNPIPIIIPCHRVVGSNKKLVGYAGGLDLKERLLNLEGISVQQNKVNK</sequence>
<comment type="caution">
    <text evidence="5">The sequence shown here is derived from an EMBL/GenBank/DDBJ whole genome shotgun (WGS) entry which is preliminary data.</text>
</comment>
<dbReference type="InterPro" id="IPR001497">
    <property type="entry name" value="MethylDNA_cys_MeTrfase_AS"/>
</dbReference>
<dbReference type="CDD" id="cd06445">
    <property type="entry name" value="ATase"/>
    <property type="match status" value="1"/>
</dbReference>
<name>A0ABS6DY24_9FIRM</name>
<dbReference type="RefSeq" id="WP_216569603.1">
    <property type="nucleotide sequence ID" value="NZ_JAHLOQ010000020.1"/>
</dbReference>
<proteinExistence type="inferred from homology"/>
<keyword evidence="2 5" id="KW-0489">Methyltransferase</keyword>
<keyword evidence="2" id="KW-0227">DNA damage</keyword>
<dbReference type="HAMAP" id="MF_00772">
    <property type="entry name" value="OGT"/>
    <property type="match status" value="1"/>
</dbReference>
<reference evidence="5 6" key="1">
    <citation type="submission" date="2021-06" db="EMBL/GenBank/DDBJ databases">
        <authorList>
            <person name="Sun Q."/>
            <person name="Li D."/>
        </authorList>
    </citation>
    <scope>NUCLEOTIDE SEQUENCE [LARGE SCALE GENOMIC DNA]</scope>
    <source>
        <strain evidence="5 6">N19</strain>
    </source>
</reference>
<dbReference type="EMBL" id="JAHLOQ010000020">
    <property type="protein sequence ID" value="MBU5336449.1"/>
    <property type="molecule type" value="Genomic_DNA"/>
</dbReference>
<gene>
    <name evidence="5" type="ORF">KQI20_08365</name>
</gene>
<evidence type="ECO:0000256" key="1">
    <source>
        <dbReference type="ARBA" id="ARBA00022490"/>
    </source>
</evidence>
<feature type="domain" description="Methylguanine DNA methyltransferase ribonuclease-like" evidence="4">
    <location>
        <begin position="6"/>
        <end position="69"/>
    </location>
</feature>
<dbReference type="Pfam" id="PF01035">
    <property type="entry name" value="DNA_binding_1"/>
    <property type="match status" value="1"/>
</dbReference>
<keyword evidence="2" id="KW-0234">DNA repair</keyword>
<comment type="catalytic activity">
    <reaction evidence="2">
        <text>a 4-O-methyl-thymidine in DNA + L-cysteinyl-[protein] = a thymidine in DNA + S-methyl-L-cysteinyl-[protein]</text>
        <dbReference type="Rhea" id="RHEA:53428"/>
        <dbReference type="Rhea" id="RHEA-COMP:10131"/>
        <dbReference type="Rhea" id="RHEA-COMP:10132"/>
        <dbReference type="Rhea" id="RHEA-COMP:13555"/>
        <dbReference type="Rhea" id="RHEA-COMP:13556"/>
        <dbReference type="ChEBI" id="CHEBI:29950"/>
        <dbReference type="ChEBI" id="CHEBI:82612"/>
        <dbReference type="ChEBI" id="CHEBI:137386"/>
        <dbReference type="ChEBI" id="CHEBI:137387"/>
        <dbReference type="EC" id="2.1.1.63"/>
    </reaction>
</comment>
<evidence type="ECO:0000259" key="3">
    <source>
        <dbReference type="Pfam" id="PF01035"/>
    </source>
</evidence>
<dbReference type="PANTHER" id="PTHR10815">
    <property type="entry name" value="METHYLATED-DNA--PROTEIN-CYSTEINE METHYLTRANSFERASE"/>
    <property type="match status" value="1"/>
</dbReference>
<feature type="domain" description="Methylated-DNA-[protein]-cysteine S-methyltransferase DNA binding" evidence="3">
    <location>
        <begin position="74"/>
        <end position="154"/>
    </location>
</feature>
<dbReference type="InterPro" id="IPR023546">
    <property type="entry name" value="MGMT"/>
</dbReference>
<comment type="catalytic activity">
    <reaction evidence="2">
        <text>a 6-O-methyl-2'-deoxyguanosine in DNA + L-cysteinyl-[protein] = S-methyl-L-cysteinyl-[protein] + a 2'-deoxyguanosine in DNA</text>
        <dbReference type="Rhea" id="RHEA:24000"/>
        <dbReference type="Rhea" id="RHEA-COMP:10131"/>
        <dbReference type="Rhea" id="RHEA-COMP:10132"/>
        <dbReference type="Rhea" id="RHEA-COMP:11367"/>
        <dbReference type="Rhea" id="RHEA-COMP:11368"/>
        <dbReference type="ChEBI" id="CHEBI:29950"/>
        <dbReference type="ChEBI" id="CHEBI:82612"/>
        <dbReference type="ChEBI" id="CHEBI:85445"/>
        <dbReference type="ChEBI" id="CHEBI:85448"/>
        <dbReference type="EC" id="2.1.1.63"/>
    </reaction>
</comment>
<comment type="miscellaneous">
    <text evidence="2">This enzyme catalyzes only one turnover and therefore is not strictly catalytic. According to one definition, an enzyme is a biocatalyst that acts repeatedly and over many reaction cycles.</text>
</comment>
<dbReference type="GO" id="GO:0003908">
    <property type="term" value="F:methylated-DNA-[protein]-cysteine S-methyltransferase activity"/>
    <property type="evidence" value="ECO:0007669"/>
    <property type="project" value="UniProtKB-EC"/>
</dbReference>
<dbReference type="InterPro" id="IPR014048">
    <property type="entry name" value="MethylDNA_cys_MeTrfase_DNA-bd"/>
</dbReference>
<accession>A0ABS6DY24</accession>
<dbReference type="PANTHER" id="PTHR10815:SF5">
    <property type="entry name" value="METHYLATED-DNA--PROTEIN-CYSTEINE METHYLTRANSFERASE"/>
    <property type="match status" value="1"/>
</dbReference>
<protein>
    <recommendedName>
        <fullName evidence="2">Methylated-DNA--protein-cysteine methyltransferase</fullName>
        <ecNumber evidence="2">2.1.1.63</ecNumber>
    </recommendedName>
    <alternativeName>
        <fullName evidence="2">6-O-methylguanine-DNA methyltransferase</fullName>
        <shortName evidence="2">MGMT</shortName>
    </alternativeName>
    <alternativeName>
        <fullName evidence="2">O-6-methylguanine-DNA-alkyltransferase</fullName>
    </alternativeName>
</protein>
<comment type="subcellular location">
    <subcellularLocation>
        <location evidence="2">Cytoplasm</location>
    </subcellularLocation>
</comment>
<keyword evidence="1 2" id="KW-0963">Cytoplasm</keyword>
<evidence type="ECO:0000256" key="2">
    <source>
        <dbReference type="HAMAP-Rule" id="MF_00772"/>
    </source>
</evidence>
<comment type="function">
    <text evidence="2">Involved in the cellular defense against the biological effects of O6-methylguanine (O6-MeG) and O4-methylthymine (O4-MeT) in DNA. Repairs the methylated nucleobase in DNA by stoichiometrically transferring the methyl group to a cysteine residue in the enzyme. This is a suicide reaction: the enzyme is irreversibly inactivated.</text>
</comment>
<keyword evidence="2 5" id="KW-0808">Transferase</keyword>
<evidence type="ECO:0000313" key="5">
    <source>
        <dbReference type="EMBL" id="MBU5336449.1"/>
    </source>
</evidence>
<dbReference type="Pfam" id="PF02870">
    <property type="entry name" value="Methyltransf_1N"/>
    <property type="match status" value="1"/>
</dbReference>
<dbReference type="EC" id="2.1.1.63" evidence="2"/>
<evidence type="ECO:0000259" key="4">
    <source>
        <dbReference type="Pfam" id="PF02870"/>
    </source>
</evidence>
<keyword evidence="6" id="KW-1185">Reference proteome</keyword>
<comment type="similarity">
    <text evidence="2">Belongs to the MGMT family.</text>
</comment>
<dbReference type="PROSITE" id="PS00374">
    <property type="entry name" value="MGMT"/>
    <property type="match status" value="1"/>
</dbReference>